<dbReference type="STRING" id="578462.A0A0L0SDV5"/>
<dbReference type="OrthoDB" id="74545at2759"/>
<evidence type="ECO:0000313" key="3">
    <source>
        <dbReference type="Proteomes" id="UP000054350"/>
    </source>
</evidence>
<sequence>MHKFLATPLPRTEYVFGELTLLPLNYSLTRTTTVMTVRMFDDVWIWSSVLAEMVRAWNNMLEFTPLAGLALNLDKSGSAVIHARKGDAAAPIASFAPEPLPQSRVTWSSLVMHADATFRPDYENEVKVHVLEAQARSRRRQLCWLHVWGKAGIEPIKNELVQIHQGLFPETDGNMIAALAERLRRVDVDVADSLLDTWVYWLLTMGGLEVCNPFVTIAGWIGTANSLEKRKELDQDFEGLDESNRKQYKEALARHEKYFKAQMKKGGRPALPRGRQGGSRCHQGGVAFQ</sequence>
<protein>
    <submittedName>
        <fullName evidence="2">Uncharacterized protein</fullName>
    </submittedName>
</protein>
<dbReference type="Proteomes" id="UP000054350">
    <property type="component" value="Unassembled WGS sequence"/>
</dbReference>
<proteinExistence type="predicted"/>
<gene>
    <name evidence="2" type="ORF">AMAG_05948</name>
</gene>
<name>A0A0L0SDV5_ALLM3</name>
<feature type="region of interest" description="Disordered" evidence="1">
    <location>
        <begin position="264"/>
        <end position="289"/>
    </location>
</feature>
<reference evidence="2 3" key="1">
    <citation type="submission" date="2009-11" db="EMBL/GenBank/DDBJ databases">
        <title>Annotation of Allomyces macrogynus ATCC 38327.</title>
        <authorList>
            <consortium name="The Broad Institute Genome Sequencing Platform"/>
            <person name="Russ C."/>
            <person name="Cuomo C."/>
            <person name="Burger G."/>
            <person name="Gray M.W."/>
            <person name="Holland P.W.H."/>
            <person name="King N."/>
            <person name="Lang F.B.F."/>
            <person name="Roger A.J."/>
            <person name="Ruiz-Trillo I."/>
            <person name="Young S.K."/>
            <person name="Zeng Q."/>
            <person name="Gargeya S."/>
            <person name="Fitzgerald M."/>
            <person name="Haas B."/>
            <person name="Abouelleil A."/>
            <person name="Alvarado L."/>
            <person name="Arachchi H.M."/>
            <person name="Berlin A."/>
            <person name="Chapman S.B."/>
            <person name="Gearin G."/>
            <person name="Goldberg J."/>
            <person name="Griggs A."/>
            <person name="Gujja S."/>
            <person name="Hansen M."/>
            <person name="Heiman D."/>
            <person name="Howarth C."/>
            <person name="Larimer J."/>
            <person name="Lui A."/>
            <person name="MacDonald P.J.P."/>
            <person name="McCowen C."/>
            <person name="Montmayeur A."/>
            <person name="Murphy C."/>
            <person name="Neiman D."/>
            <person name="Pearson M."/>
            <person name="Priest M."/>
            <person name="Roberts A."/>
            <person name="Saif S."/>
            <person name="Shea T."/>
            <person name="Sisk P."/>
            <person name="Stolte C."/>
            <person name="Sykes S."/>
            <person name="Wortman J."/>
            <person name="Nusbaum C."/>
            <person name="Birren B."/>
        </authorList>
    </citation>
    <scope>NUCLEOTIDE SEQUENCE [LARGE SCALE GENOMIC DNA]</scope>
    <source>
        <strain evidence="2 3">ATCC 38327</strain>
    </source>
</reference>
<evidence type="ECO:0000313" key="2">
    <source>
        <dbReference type="EMBL" id="KNE60570.1"/>
    </source>
</evidence>
<dbReference type="PANTHER" id="PTHR37015">
    <property type="entry name" value="REVERSE TRANSCRIPTASE DOMAIN-CONTAINING PROTEIN"/>
    <property type="match status" value="1"/>
</dbReference>
<dbReference type="AlphaFoldDB" id="A0A0L0SDV5"/>
<accession>A0A0L0SDV5</accession>
<dbReference type="EMBL" id="GG745336">
    <property type="protein sequence ID" value="KNE60570.1"/>
    <property type="molecule type" value="Genomic_DNA"/>
</dbReference>
<reference evidence="3" key="2">
    <citation type="submission" date="2009-11" db="EMBL/GenBank/DDBJ databases">
        <title>The Genome Sequence of Allomyces macrogynus strain ATCC 38327.</title>
        <authorList>
            <consortium name="The Broad Institute Genome Sequencing Platform"/>
            <person name="Russ C."/>
            <person name="Cuomo C."/>
            <person name="Shea T."/>
            <person name="Young S.K."/>
            <person name="Zeng Q."/>
            <person name="Koehrsen M."/>
            <person name="Haas B."/>
            <person name="Borodovsky M."/>
            <person name="Guigo R."/>
            <person name="Alvarado L."/>
            <person name="Berlin A."/>
            <person name="Borenstein D."/>
            <person name="Chen Z."/>
            <person name="Engels R."/>
            <person name="Freedman E."/>
            <person name="Gellesch M."/>
            <person name="Goldberg J."/>
            <person name="Griggs A."/>
            <person name="Gujja S."/>
            <person name="Heiman D."/>
            <person name="Hepburn T."/>
            <person name="Howarth C."/>
            <person name="Jen D."/>
            <person name="Larson L."/>
            <person name="Lewis B."/>
            <person name="Mehta T."/>
            <person name="Park D."/>
            <person name="Pearson M."/>
            <person name="Roberts A."/>
            <person name="Saif S."/>
            <person name="Shenoy N."/>
            <person name="Sisk P."/>
            <person name="Stolte C."/>
            <person name="Sykes S."/>
            <person name="Walk T."/>
            <person name="White J."/>
            <person name="Yandava C."/>
            <person name="Burger G."/>
            <person name="Gray M.W."/>
            <person name="Holland P.W.H."/>
            <person name="King N."/>
            <person name="Lang F.B.F."/>
            <person name="Roger A.J."/>
            <person name="Ruiz-Trillo I."/>
            <person name="Lander E."/>
            <person name="Nusbaum C."/>
        </authorList>
    </citation>
    <scope>NUCLEOTIDE SEQUENCE [LARGE SCALE GENOMIC DNA]</scope>
    <source>
        <strain evidence="3">ATCC 38327</strain>
    </source>
</reference>
<evidence type="ECO:0000256" key="1">
    <source>
        <dbReference type="SAM" id="MobiDB-lite"/>
    </source>
</evidence>
<dbReference type="PANTHER" id="PTHR37015:SF2">
    <property type="entry name" value="REVERSE TRANSCRIPTASE DOMAIN-CONTAINING PROTEIN"/>
    <property type="match status" value="1"/>
</dbReference>
<organism evidence="2 3">
    <name type="scientific">Allomyces macrogynus (strain ATCC 38327)</name>
    <name type="common">Allomyces javanicus var. macrogynus</name>
    <dbReference type="NCBI Taxonomy" id="578462"/>
    <lineage>
        <taxon>Eukaryota</taxon>
        <taxon>Fungi</taxon>
        <taxon>Fungi incertae sedis</taxon>
        <taxon>Blastocladiomycota</taxon>
        <taxon>Blastocladiomycetes</taxon>
        <taxon>Blastocladiales</taxon>
        <taxon>Blastocladiaceae</taxon>
        <taxon>Allomyces</taxon>
    </lineage>
</organism>
<keyword evidence="3" id="KW-1185">Reference proteome</keyword>
<dbReference type="VEuPathDB" id="FungiDB:AMAG_05948"/>